<protein>
    <submittedName>
        <fullName evidence="6">Antagonist of KipI</fullName>
    </submittedName>
</protein>
<feature type="region of interest" description="Disordered" evidence="4">
    <location>
        <begin position="187"/>
        <end position="216"/>
    </location>
</feature>
<dbReference type="Proteomes" id="UP001185028">
    <property type="component" value="Unassembled WGS sequence"/>
</dbReference>
<dbReference type="SUPFAM" id="SSF50891">
    <property type="entry name" value="Cyclophilin-like"/>
    <property type="match status" value="1"/>
</dbReference>
<evidence type="ECO:0000256" key="4">
    <source>
        <dbReference type="SAM" id="MobiDB-lite"/>
    </source>
</evidence>
<evidence type="ECO:0000256" key="2">
    <source>
        <dbReference type="ARBA" id="ARBA00022801"/>
    </source>
</evidence>
<comment type="caution">
    <text evidence="6">The sequence shown here is derived from an EMBL/GenBank/DDBJ whole genome shotgun (WGS) entry which is preliminary data.</text>
</comment>
<dbReference type="PANTHER" id="PTHR43309:SF5">
    <property type="entry name" value="5-OXOPROLINASE SUBUNIT C"/>
    <property type="match status" value="1"/>
</dbReference>
<keyword evidence="7" id="KW-1185">Reference proteome</keyword>
<dbReference type="EMBL" id="JAVDQH010000001">
    <property type="protein sequence ID" value="MDR6242461.1"/>
    <property type="molecule type" value="Genomic_DNA"/>
</dbReference>
<keyword evidence="3" id="KW-0067">ATP-binding</keyword>
<dbReference type="Gene3D" id="2.40.100.10">
    <property type="entry name" value="Cyclophilin-like"/>
    <property type="match status" value="1"/>
</dbReference>
<gene>
    <name evidence="6" type="ORF">JOC58_000345</name>
</gene>
<dbReference type="InterPro" id="IPR029000">
    <property type="entry name" value="Cyclophilin-like_dom_sf"/>
</dbReference>
<keyword evidence="1" id="KW-0547">Nucleotide-binding</keyword>
<reference evidence="6 7" key="1">
    <citation type="submission" date="2023-07" db="EMBL/GenBank/DDBJ databases">
        <title>Genomic Encyclopedia of Type Strains, Phase IV (KMG-IV): sequencing the most valuable type-strain genomes for metagenomic binning, comparative biology and taxonomic classification.</title>
        <authorList>
            <person name="Goeker M."/>
        </authorList>
    </citation>
    <scope>NUCLEOTIDE SEQUENCE [LARGE SCALE GENOMIC DNA]</scope>
    <source>
        <strain evidence="6 7">DSM 22170</strain>
    </source>
</reference>
<evidence type="ECO:0000313" key="6">
    <source>
        <dbReference type="EMBL" id="MDR6242461.1"/>
    </source>
</evidence>
<evidence type="ECO:0000256" key="3">
    <source>
        <dbReference type="ARBA" id="ARBA00022840"/>
    </source>
</evidence>
<sequence>MSIQIEKPGMLTTVQDEGRQGYARYGISTNGAMDGLAHTLANWLVGNDAAEATLEVTWSGLSAHVLENSWIAVTGGNLEPWLDDQPLPMWRPVYVQKGSRISFRKVITGCRAYIAIAGGWQMESVLGSYSTYLRAGIGGWAGRALQQGDVLYSRFEHAINAAELEQISEKATDSALEPIDTMVEDWTDAPSDQSNIAANTGKEDRTNATSSLPASSRNTFENSVVASETTTLPSPVRWRVSSHILPHYSDEVTIRIVAGRQWEDFEQSSQQLFLEQAYRVTPQSDRMGYRLAGEPLQLKQSTSYLSEAVTHGTIQVPVDGQPIILMADRQTLGGYAKIAHVIRMDLPLLAQLAPGATVRFRRIELDEAQRIYVEWTHELKLLRRMIQLRLSALGLRVQKNG</sequence>
<proteinExistence type="predicted"/>
<accession>A0ABU1IU76</accession>
<keyword evidence="2" id="KW-0378">Hydrolase</keyword>
<dbReference type="InterPro" id="IPR052708">
    <property type="entry name" value="PxpC"/>
</dbReference>
<feature type="domain" description="Carboxyltransferase" evidence="5">
    <location>
        <begin position="24"/>
        <end position="378"/>
    </location>
</feature>
<dbReference type="PANTHER" id="PTHR43309">
    <property type="entry name" value="5-OXOPROLINASE SUBUNIT C"/>
    <property type="match status" value="1"/>
</dbReference>
<feature type="compositionally biased region" description="Polar residues" evidence="4">
    <location>
        <begin position="207"/>
        <end position="216"/>
    </location>
</feature>
<evidence type="ECO:0000313" key="7">
    <source>
        <dbReference type="Proteomes" id="UP001185028"/>
    </source>
</evidence>
<dbReference type="Pfam" id="PF02626">
    <property type="entry name" value="CT_A_B"/>
    <property type="match status" value="2"/>
</dbReference>
<dbReference type="RefSeq" id="WP_188774918.1">
    <property type="nucleotide sequence ID" value="NZ_BMMB01000003.1"/>
</dbReference>
<organism evidence="6 7">
    <name type="scientific">Paenibacillus hunanensis</name>
    <dbReference type="NCBI Taxonomy" id="539262"/>
    <lineage>
        <taxon>Bacteria</taxon>
        <taxon>Bacillati</taxon>
        <taxon>Bacillota</taxon>
        <taxon>Bacilli</taxon>
        <taxon>Bacillales</taxon>
        <taxon>Paenibacillaceae</taxon>
        <taxon>Paenibacillus</taxon>
    </lineage>
</organism>
<evidence type="ECO:0000259" key="5">
    <source>
        <dbReference type="SMART" id="SM00797"/>
    </source>
</evidence>
<name>A0ABU1IU76_9BACL</name>
<dbReference type="SMART" id="SM00797">
    <property type="entry name" value="AHS2"/>
    <property type="match status" value="1"/>
</dbReference>
<dbReference type="InterPro" id="IPR003778">
    <property type="entry name" value="CT_A_B"/>
</dbReference>
<evidence type="ECO:0000256" key="1">
    <source>
        <dbReference type="ARBA" id="ARBA00022741"/>
    </source>
</evidence>